<gene>
    <name evidence="1" type="ORF">HDA42_004639</name>
</gene>
<comment type="caution">
    <text evidence="1">The sequence shown here is derived from an EMBL/GenBank/DDBJ whole genome shotgun (WGS) entry which is preliminary data.</text>
</comment>
<organism evidence="1 2">
    <name type="scientific">Streptomyces murinus</name>
    <dbReference type="NCBI Taxonomy" id="33900"/>
    <lineage>
        <taxon>Bacteria</taxon>
        <taxon>Bacillati</taxon>
        <taxon>Actinomycetota</taxon>
        <taxon>Actinomycetes</taxon>
        <taxon>Kitasatosporales</taxon>
        <taxon>Streptomycetaceae</taxon>
        <taxon>Streptomyces</taxon>
    </lineage>
</organism>
<name>A0A7W3NSA0_STRMR</name>
<accession>A0A7W3NSA0</accession>
<sequence length="46" mass="4799">MIPAHFAGAGVVEVRESGGGFGPCRWAVRTARFDNGAVRTVLMGHG</sequence>
<proteinExistence type="predicted"/>
<reference evidence="1 2" key="1">
    <citation type="submission" date="2020-08" db="EMBL/GenBank/DDBJ databases">
        <title>Sequencing the genomes of 1000 actinobacteria strains.</title>
        <authorList>
            <person name="Klenk H.-P."/>
        </authorList>
    </citation>
    <scope>NUCLEOTIDE SEQUENCE [LARGE SCALE GENOMIC DNA]</scope>
    <source>
        <strain evidence="1 2">DSM 41827</strain>
    </source>
</reference>
<protein>
    <recommendedName>
        <fullName evidence="3">Alpha/beta hydrolase</fullName>
    </recommendedName>
</protein>
<keyword evidence="2" id="KW-1185">Reference proteome</keyword>
<evidence type="ECO:0008006" key="3">
    <source>
        <dbReference type="Google" id="ProtNLM"/>
    </source>
</evidence>
<evidence type="ECO:0000313" key="1">
    <source>
        <dbReference type="EMBL" id="MBA9055461.1"/>
    </source>
</evidence>
<dbReference type="AlphaFoldDB" id="A0A7W3NSA0"/>
<dbReference type="EMBL" id="JACJIJ010000002">
    <property type="protein sequence ID" value="MBA9055461.1"/>
    <property type="molecule type" value="Genomic_DNA"/>
</dbReference>
<evidence type="ECO:0000313" key="2">
    <source>
        <dbReference type="Proteomes" id="UP000577386"/>
    </source>
</evidence>
<dbReference type="Proteomes" id="UP000577386">
    <property type="component" value="Unassembled WGS sequence"/>
</dbReference>